<sequence length="138" mass="14406">MPFPVSFPSPSPPGALPRPVPDLSRSPKDSLHFKGLARVPGFGSGNGNGPRIDTATYRAEPLWGNQAALPPVIIKPNNEFASPNHDLRSKIHSLPAQKMSTMGSGVSGGLVCSGPDGDPGVMAERRPGSQLPLGDAHR</sequence>
<dbReference type="AlphaFoldDB" id="A0A8H5LSR5"/>
<organism evidence="2 3">
    <name type="scientific">Tricholomella constricta</name>
    <dbReference type="NCBI Taxonomy" id="117010"/>
    <lineage>
        <taxon>Eukaryota</taxon>
        <taxon>Fungi</taxon>
        <taxon>Dikarya</taxon>
        <taxon>Basidiomycota</taxon>
        <taxon>Agaricomycotina</taxon>
        <taxon>Agaricomycetes</taxon>
        <taxon>Agaricomycetidae</taxon>
        <taxon>Agaricales</taxon>
        <taxon>Tricholomatineae</taxon>
        <taxon>Lyophyllaceae</taxon>
        <taxon>Tricholomella</taxon>
    </lineage>
</organism>
<feature type="region of interest" description="Disordered" evidence="1">
    <location>
        <begin position="1"/>
        <end position="54"/>
    </location>
</feature>
<evidence type="ECO:0000313" key="2">
    <source>
        <dbReference type="EMBL" id="KAF5368212.1"/>
    </source>
</evidence>
<proteinExistence type="predicted"/>
<reference evidence="2 3" key="1">
    <citation type="journal article" date="2020" name="ISME J.">
        <title>Uncovering the hidden diversity of litter-decomposition mechanisms in mushroom-forming fungi.</title>
        <authorList>
            <person name="Floudas D."/>
            <person name="Bentzer J."/>
            <person name="Ahren D."/>
            <person name="Johansson T."/>
            <person name="Persson P."/>
            <person name="Tunlid A."/>
        </authorList>
    </citation>
    <scope>NUCLEOTIDE SEQUENCE [LARGE SCALE GENOMIC DNA]</scope>
    <source>
        <strain evidence="2 3">CBS 661.87</strain>
    </source>
</reference>
<comment type="caution">
    <text evidence="2">The sequence shown here is derived from an EMBL/GenBank/DDBJ whole genome shotgun (WGS) entry which is preliminary data.</text>
</comment>
<evidence type="ECO:0000256" key="1">
    <source>
        <dbReference type="SAM" id="MobiDB-lite"/>
    </source>
</evidence>
<protein>
    <submittedName>
        <fullName evidence="2">Uncharacterized protein</fullName>
    </submittedName>
</protein>
<evidence type="ECO:0000313" key="3">
    <source>
        <dbReference type="Proteomes" id="UP000565441"/>
    </source>
</evidence>
<dbReference type="Proteomes" id="UP000565441">
    <property type="component" value="Unassembled WGS sequence"/>
</dbReference>
<keyword evidence="3" id="KW-1185">Reference proteome</keyword>
<feature type="region of interest" description="Disordered" evidence="1">
    <location>
        <begin position="99"/>
        <end position="138"/>
    </location>
</feature>
<dbReference type="EMBL" id="JAACJP010000061">
    <property type="protein sequence ID" value="KAF5368212.1"/>
    <property type="molecule type" value="Genomic_DNA"/>
</dbReference>
<gene>
    <name evidence="2" type="ORF">D9615_010519</name>
</gene>
<accession>A0A8H5LSR5</accession>
<name>A0A8H5LSR5_9AGAR</name>
<feature type="compositionally biased region" description="Pro residues" evidence="1">
    <location>
        <begin position="1"/>
        <end position="20"/>
    </location>
</feature>